<dbReference type="EMBL" id="JAUTXU010000062">
    <property type="protein sequence ID" value="KAK3713446.1"/>
    <property type="molecule type" value="Genomic_DNA"/>
</dbReference>
<dbReference type="Proteomes" id="UP001281147">
    <property type="component" value="Unassembled WGS sequence"/>
</dbReference>
<reference evidence="1" key="1">
    <citation type="submission" date="2023-07" db="EMBL/GenBank/DDBJ databases">
        <title>Black Yeasts Isolated from many extreme environments.</title>
        <authorList>
            <person name="Coleine C."/>
            <person name="Stajich J.E."/>
            <person name="Selbmann L."/>
        </authorList>
    </citation>
    <scope>NUCLEOTIDE SEQUENCE</scope>
    <source>
        <strain evidence="1">CCFEE 5714</strain>
    </source>
</reference>
<gene>
    <name evidence="1" type="ORF">LTR37_008404</name>
</gene>
<accession>A0ACC3NAK0</accession>
<keyword evidence="2" id="KW-1185">Reference proteome</keyword>
<evidence type="ECO:0000313" key="1">
    <source>
        <dbReference type="EMBL" id="KAK3713446.1"/>
    </source>
</evidence>
<sequence length="624" mass="66484">MTALRAILATLITAFTIDVFATPVPSTFGPASRRTSVRRSSQHHTYHPVHPSALSDYEMRGQNRDATISDYVAHGLGGLMHMVSREYGLRDSESFYWGPEPLCRVQIANDLQAGNPYANLTAYVGDKDVKVLSMERFQDVLDDAKCSLDSIKLTFKKEVQFDLVQQEWQWVNDVDMNYIVLVTENARCNMPDGDRTSRQPWHIKTAVFDDQHNIVTLSAQPKTWEDAFSSWHLRVSSKGIGPHASQHRHGLSKRIGYNGTESLALAATLPADAMPLTDENDDIAVSIACTSCYTTGSLDFDIDVVWYLFDGLTGTITMTPNDVGAYITTEIELSRELTSPLSTGKNLLTYVPYGINIPNIITVGPAFKVDLAAVVDAATATVALSAGVSMTIPADAIAVLDFDDSNNNQFYNWSPEFTPSIPDNMLSSEISVTAYAALQLRVEFDIQIVSLGFAAGLALEAPRLELSLTGMAQPEGGVCDVSEAEFGVGFGIALGAQLDGFCGFGAATDLPNRMPIASTSIDLYSTCMPVASGAPALSSAPVYSSRPASSSVPVYPSSSAVPASSSAVAYPSLSAVPASSSAEAYPSSSAVPASSSVVAYPSSSIAVRYSSAAARSSSSSAGIV</sequence>
<protein>
    <submittedName>
        <fullName evidence="1">Uncharacterized protein</fullName>
    </submittedName>
</protein>
<proteinExistence type="predicted"/>
<name>A0ACC3NAK0_9PEZI</name>
<organism evidence="1 2">
    <name type="scientific">Vermiconidia calcicola</name>
    <dbReference type="NCBI Taxonomy" id="1690605"/>
    <lineage>
        <taxon>Eukaryota</taxon>
        <taxon>Fungi</taxon>
        <taxon>Dikarya</taxon>
        <taxon>Ascomycota</taxon>
        <taxon>Pezizomycotina</taxon>
        <taxon>Dothideomycetes</taxon>
        <taxon>Dothideomycetidae</taxon>
        <taxon>Mycosphaerellales</taxon>
        <taxon>Extremaceae</taxon>
        <taxon>Vermiconidia</taxon>
    </lineage>
</organism>
<evidence type="ECO:0000313" key="2">
    <source>
        <dbReference type="Proteomes" id="UP001281147"/>
    </source>
</evidence>
<comment type="caution">
    <text evidence="1">The sequence shown here is derived from an EMBL/GenBank/DDBJ whole genome shotgun (WGS) entry which is preliminary data.</text>
</comment>